<evidence type="ECO:0000313" key="7">
    <source>
        <dbReference type="EMBL" id="KIP61964.1"/>
    </source>
</evidence>
<dbReference type="GO" id="GO:0003700">
    <property type="term" value="F:DNA-binding transcription factor activity"/>
    <property type="evidence" value="ECO:0007669"/>
    <property type="project" value="TreeGrafter"/>
</dbReference>
<dbReference type="EMBL" id="JXQK01000061">
    <property type="protein sequence ID" value="KIP61964.1"/>
    <property type="molecule type" value="Genomic_DNA"/>
</dbReference>
<dbReference type="InterPro" id="IPR050109">
    <property type="entry name" value="HTH-type_TetR-like_transc_reg"/>
</dbReference>
<dbReference type="STRING" id="1602171.ST44_08310"/>
<dbReference type="PRINTS" id="PR00455">
    <property type="entry name" value="HTHTETR"/>
</dbReference>
<dbReference type="PANTHER" id="PTHR30055:SF175">
    <property type="entry name" value="HTH-TYPE TRANSCRIPTIONAL REPRESSOR KSTR2"/>
    <property type="match status" value="1"/>
</dbReference>
<evidence type="ECO:0000313" key="8">
    <source>
        <dbReference type="Proteomes" id="UP000032046"/>
    </source>
</evidence>
<sequence length="211" mass="24917">MQTDHNNISEHRQELKLRILRTAMPLFKQRGIKAVKMDDIAAALSISKRTLYEVYDKKEELLLAGARHDHEELLRHIQEYALTAENEIDIVVTFFKLKFADLDNLSPLFLTELEKYDKVTAYLRSRHEEQQRESLLFVKRCIENGYFVPELNYEILQDICDSMMDASFKKALYEKYSLSDIFCNFFIVLLRGFCTEKGILLLDQYLKKTED</sequence>
<dbReference type="PANTHER" id="PTHR30055">
    <property type="entry name" value="HTH-TYPE TRANSCRIPTIONAL REGULATOR RUTR"/>
    <property type="match status" value="1"/>
</dbReference>
<keyword evidence="8" id="KW-1185">Reference proteome</keyword>
<keyword evidence="3 5" id="KW-0238">DNA-binding</keyword>
<evidence type="ECO:0000256" key="4">
    <source>
        <dbReference type="ARBA" id="ARBA00023163"/>
    </source>
</evidence>
<dbReference type="PROSITE" id="PS50977">
    <property type="entry name" value="HTH_TETR_2"/>
    <property type="match status" value="1"/>
</dbReference>
<dbReference type="Pfam" id="PF00440">
    <property type="entry name" value="TetR_N"/>
    <property type="match status" value="1"/>
</dbReference>
<evidence type="ECO:0000256" key="2">
    <source>
        <dbReference type="ARBA" id="ARBA00023015"/>
    </source>
</evidence>
<gene>
    <name evidence="7" type="ORF">ST44_08310</name>
</gene>
<comment type="caution">
    <text evidence="7">The sequence shown here is derived from an EMBL/GenBank/DDBJ whole genome shotgun (WGS) entry which is preliminary data.</text>
</comment>
<keyword evidence="2" id="KW-0805">Transcription regulation</keyword>
<evidence type="ECO:0000256" key="1">
    <source>
        <dbReference type="ARBA" id="ARBA00022491"/>
    </source>
</evidence>
<reference evidence="7 8" key="1">
    <citation type="submission" date="2015-01" db="EMBL/GenBank/DDBJ databases">
        <title>Comparative genomics of non-oral Prevotella species.</title>
        <authorList>
            <person name="Accetto T."/>
            <person name="Nograsek B."/>
            <person name="Avgustin G."/>
        </authorList>
    </citation>
    <scope>NUCLEOTIDE SEQUENCE [LARGE SCALE GENOMIC DNA]</scope>
    <source>
        <strain evidence="7 8">P5-119</strain>
    </source>
</reference>
<name>A0A0D0I509_9BACT</name>
<dbReference type="GO" id="GO:0000976">
    <property type="term" value="F:transcription cis-regulatory region binding"/>
    <property type="evidence" value="ECO:0007669"/>
    <property type="project" value="TreeGrafter"/>
</dbReference>
<accession>A0A0D0I509</accession>
<organism evidence="7 8">
    <name type="scientific">Prevotella pectinovora</name>
    <dbReference type="NCBI Taxonomy" id="1602169"/>
    <lineage>
        <taxon>Bacteria</taxon>
        <taxon>Pseudomonadati</taxon>
        <taxon>Bacteroidota</taxon>
        <taxon>Bacteroidia</taxon>
        <taxon>Bacteroidales</taxon>
        <taxon>Prevotellaceae</taxon>
        <taxon>Prevotella</taxon>
    </lineage>
</organism>
<feature type="domain" description="HTH tetR-type" evidence="6">
    <location>
        <begin position="13"/>
        <end position="73"/>
    </location>
</feature>
<dbReference type="SUPFAM" id="SSF46689">
    <property type="entry name" value="Homeodomain-like"/>
    <property type="match status" value="1"/>
</dbReference>
<keyword evidence="4" id="KW-0804">Transcription</keyword>
<dbReference type="InterPro" id="IPR001647">
    <property type="entry name" value="HTH_TetR"/>
</dbReference>
<proteinExistence type="predicted"/>
<dbReference type="AlphaFoldDB" id="A0A0D0I509"/>
<dbReference type="Proteomes" id="UP000032046">
    <property type="component" value="Unassembled WGS sequence"/>
</dbReference>
<dbReference type="InterPro" id="IPR009057">
    <property type="entry name" value="Homeodomain-like_sf"/>
</dbReference>
<protein>
    <recommendedName>
        <fullName evidence="6">HTH tetR-type domain-containing protein</fullName>
    </recommendedName>
</protein>
<evidence type="ECO:0000256" key="5">
    <source>
        <dbReference type="PROSITE-ProRule" id="PRU00335"/>
    </source>
</evidence>
<dbReference type="Gene3D" id="1.10.357.10">
    <property type="entry name" value="Tetracycline Repressor, domain 2"/>
    <property type="match status" value="1"/>
</dbReference>
<evidence type="ECO:0000256" key="3">
    <source>
        <dbReference type="ARBA" id="ARBA00023125"/>
    </source>
</evidence>
<keyword evidence="1" id="KW-0678">Repressor</keyword>
<evidence type="ECO:0000259" key="6">
    <source>
        <dbReference type="PROSITE" id="PS50977"/>
    </source>
</evidence>
<feature type="DNA-binding region" description="H-T-H motif" evidence="5">
    <location>
        <begin position="36"/>
        <end position="55"/>
    </location>
</feature>